<evidence type="ECO:0008006" key="4">
    <source>
        <dbReference type="Google" id="ProtNLM"/>
    </source>
</evidence>
<comment type="caution">
    <text evidence="2">The sequence shown here is derived from an EMBL/GenBank/DDBJ whole genome shotgun (WGS) entry which is preliminary data.</text>
</comment>
<organism evidence="2 3">
    <name type="scientific">Plakobranchus ocellatus</name>
    <dbReference type="NCBI Taxonomy" id="259542"/>
    <lineage>
        <taxon>Eukaryota</taxon>
        <taxon>Metazoa</taxon>
        <taxon>Spiralia</taxon>
        <taxon>Lophotrochozoa</taxon>
        <taxon>Mollusca</taxon>
        <taxon>Gastropoda</taxon>
        <taxon>Heterobranchia</taxon>
        <taxon>Euthyneura</taxon>
        <taxon>Panpulmonata</taxon>
        <taxon>Sacoglossa</taxon>
        <taxon>Placobranchoidea</taxon>
        <taxon>Plakobranchidae</taxon>
        <taxon>Plakobranchus</taxon>
    </lineage>
</organism>
<proteinExistence type="predicted"/>
<feature type="compositionally biased region" description="Basic residues" evidence="1">
    <location>
        <begin position="169"/>
        <end position="180"/>
    </location>
</feature>
<feature type="region of interest" description="Disordered" evidence="1">
    <location>
        <begin position="85"/>
        <end position="230"/>
    </location>
</feature>
<feature type="compositionally biased region" description="Polar residues" evidence="1">
    <location>
        <begin position="221"/>
        <end position="230"/>
    </location>
</feature>
<feature type="compositionally biased region" description="Basic residues" evidence="1">
    <location>
        <begin position="138"/>
        <end position="153"/>
    </location>
</feature>
<protein>
    <recommendedName>
        <fullName evidence="4">Reverse transcriptase domain-containing protein</fullName>
    </recommendedName>
</protein>
<evidence type="ECO:0000256" key="1">
    <source>
        <dbReference type="SAM" id="MobiDB-lite"/>
    </source>
</evidence>
<evidence type="ECO:0000313" key="3">
    <source>
        <dbReference type="Proteomes" id="UP000735302"/>
    </source>
</evidence>
<name>A0AAV4CIH6_9GAST</name>
<dbReference type="EMBL" id="BLXT01006411">
    <property type="protein sequence ID" value="GFO31610.1"/>
    <property type="molecule type" value="Genomic_DNA"/>
</dbReference>
<reference evidence="2 3" key="1">
    <citation type="journal article" date="2021" name="Elife">
        <title>Chloroplast acquisition without the gene transfer in kleptoplastic sea slugs, Plakobranchus ocellatus.</title>
        <authorList>
            <person name="Maeda T."/>
            <person name="Takahashi S."/>
            <person name="Yoshida T."/>
            <person name="Shimamura S."/>
            <person name="Takaki Y."/>
            <person name="Nagai Y."/>
            <person name="Toyoda A."/>
            <person name="Suzuki Y."/>
            <person name="Arimoto A."/>
            <person name="Ishii H."/>
            <person name="Satoh N."/>
            <person name="Nishiyama T."/>
            <person name="Hasebe M."/>
            <person name="Maruyama T."/>
            <person name="Minagawa J."/>
            <person name="Obokata J."/>
            <person name="Shigenobu S."/>
        </authorList>
    </citation>
    <scope>NUCLEOTIDE SEQUENCE [LARGE SCALE GENOMIC DNA]</scope>
</reference>
<dbReference type="AlphaFoldDB" id="A0AAV4CIH6"/>
<keyword evidence="3" id="KW-1185">Reference proteome</keyword>
<evidence type="ECO:0000313" key="2">
    <source>
        <dbReference type="EMBL" id="GFO31610.1"/>
    </source>
</evidence>
<sequence length="230" mass="26968">MNPRSPLEEIIPREIEYADDVDFIGSDSVNTDEIQTELKKFHLNVNADKTELTILSRNETEWKTTKKAGSLIGDTENIERRKQLSNITLNKLKSVREGEKEAEEEREDNIKDGDKEEEEEEEVREKEKEEWEEEERMRMRRRRKPRKRIRKERRRGEDDDKEEEQGMRWKWKRKRSRRKSPQQGDLRLSGPSSGPTSGQGVGGGARTSDRRVPANLRADSLNATRPLTPL</sequence>
<dbReference type="Proteomes" id="UP000735302">
    <property type="component" value="Unassembled WGS sequence"/>
</dbReference>
<gene>
    <name evidence="2" type="ORF">PoB_005811500</name>
</gene>
<accession>A0AAV4CIH6</accession>